<protein>
    <recommendedName>
        <fullName evidence="5">Major facilitator superfamily (MFS) profile domain-containing protein</fullName>
    </recommendedName>
</protein>
<keyword evidence="2" id="KW-1133">Transmembrane helix</keyword>
<feature type="transmembrane region" description="Helical" evidence="2">
    <location>
        <begin position="153"/>
        <end position="174"/>
    </location>
</feature>
<keyword evidence="2" id="KW-0812">Transmembrane</keyword>
<dbReference type="Proteomes" id="UP000078046">
    <property type="component" value="Unassembled WGS sequence"/>
</dbReference>
<dbReference type="Gene3D" id="1.20.1250.20">
    <property type="entry name" value="MFS general substrate transporter like domains"/>
    <property type="match status" value="1"/>
</dbReference>
<proteinExistence type="predicted"/>
<evidence type="ECO:0000256" key="2">
    <source>
        <dbReference type="SAM" id="Phobius"/>
    </source>
</evidence>
<evidence type="ECO:0000313" key="4">
    <source>
        <dbReference type="Proteomes" id="UP000078046"/>
    </source>
</evidence>
<comment type="caution">
    <text evidence="3">The sequence shown here is derived from an EMBL/GenBank/DDBJ whole genome shotgun (WGS) entry which is preliminary data.</text>
</comment>
<feature type="transmembrane region" description="Helical" evidence="2">
    <location>
        <begin position="121"/>
        <end position="146"/>
    </location>
</feature>
<accession>A0A177AS13</accession>
<dbReference type="InterPro" id="IPR036259">
    <property type="entry name" value="MFS_trans_sf"/>
</dbReference>
<dbReference type="SUPFAM" id="SSF103473">
    <property type="entry name" value="MFS general substrate transporter"/>
    <property type="match status" value="1"/>
</dbReference>
<dbReference type="EMBL" id="LWCA01001614">
    <property type="protein sequence ID" value="OAF64789.1"/>
    <property type="molecule type" value="Genomic_DNA"/>
</dbReference>
<dbReference type="GO" id="GO:0016323">
    <property type="term" value="C:basolateral plasma membrane"/>
    <property type="evidence" value="ECO:0007669"/>
    <property type="project" value="TreeGrafter"/>
</dbReference>
<dbReference type="OrthoDB" id="5062115at2759"/>
<dbReference type="PANTHER" id="PTHR11388:SF100">
    <property type="entry name" value="SOLUTE CARRIER ORGANIC ANION TRANSPORTER FAMILY MEMBER 4A1"/>
    <property type="match status" value="1"/>
</dbReference>
<dbReference type="PANTHER" id="PTHR11388">
    <property type="entry name" value="ORGANIC ANION TRANSPORTER"/>
    <property type="match status" value="1"/>
</dbReference>
<feature type="non-terminal residue" evidence="3">
    <location>
        <position position="260"/>
    </location>
</feature>
<keyword evidence="4" id="KW-1185">Reference proteome</keyword>
<keyword evidence="2" id="KW-0472">Membrane</keyword>
<feature type="transmembrane region" description="Helical" evidence="2">
    <location>
        <begin position="83"/>
        <end position="101"/>
    </location>
</feature>
<reference evidence="3 4" key="1">
    <citation type="submission" date="2016-04" db="EMBL/GenBank/DDBJ databases">
        <title>The genome of Intoshia linei affirms orthonectids as highly simplified spiralians.</title>
        <authorList>
            <person name="Mikhailov K.V."/>
            <person name="Slusarev G.S."/>
            <person name="Nikitin M.A."/>
            <person name="Logacheva M.D."/>
            <person name="Penin A."/>
            <person name="Aleoshin V."/>
            <person name="Panchin Y.V."/>
        </authorList>
    </citation>
    <scope>NUCLEOTIDE SEQUENCE [LARGE SCALE GENOMIC DNA]</scope>
    <source>
        <strain evidence="3">Intl2013</strain>
        <tissue evidence="3">Whole animal</tissue>
    </source>
</reference>
<keyword evidence="1" id="KW-1015">Disulfide bond</keyword>
<evidence type="ECO:0008006" key="5">
    <source>
        <dbReference type="Google" id="ProtNLM"/>
    </source>
</evidence>
<name>A0A177AS13_9BILA</name>
<dbReference type="InterPro" id="IPR004156">
    <property type="entry name" value="OATP"/>
</dbReference>
<organism evidence="3 4">
    <name type="scientific">Intoshia linei</name>
    <dbReference type="NCBI Taxonomy" id="1819745"/>
    <lineage>
        <taxon>Eukaryota</taxon>
        <taxon>Metazoa</taxon>
        <taxon>Spiralia</taxon>
        <taxon>Lophotrochozoa</taxon>
        <taxon>Mesozoa</taxon>
        <taxon>Orthonectida</taxon>
        <taxon>Rhopaluridae</taxon>
        <taxon>Intoshia</taxon>
    </lineage>
</organism>
<dbReference type="GO" id="GO:0015347">
    <property type="term" value="F:sodium-independent organic anion transmembrane transporter activity"/>
    <property type="evidence" value="ECO:0007669"/>
    <property type="project" value="TreeGrafter"/>
</dbReference>
<dbReference type="AlphaFoldDB" id="A0A177AS13"/>
<dbReference type="GO" id="GO:0043252">
    <property type="term" value="P:sodium-independent organic anion transport"/>
    <property type="evidence" value="ECO:0007669"/>
    <property type="project" value="TreeGrafter"/>
</dbReference>
<sequence>MKLESANRRTKSDCINYDIEKFDEIKSYKSERSLLVKLKLDSTEKKVEIVNTITNDRKSINPKDYQCGYGPIRPKWLQKFNNANVLLFLLSIVSLCHGMVMNGFTSTSVSTIQKFYSLSSVQIGLISAIYDSMIILVVIPMTYFATKTNKIRIVAISTIIFGFGSIIFAFPHLLRTKFENTVTSNDLSDYFCSNNTNVGNTNLNCVDVNPLKLNYSKSYFSYSMFLTGNALHGLASSTFYTLPIVIIDENVSSKLSPVYT</sequence>
<gene>
    <name evidence="3" type="ORF">A3Q56_07505</name>
</gene>
<evidence type="ECO:0000256" key="1">
    <source>
        <dbReference type="ARBA" id="ARBA00023157"/>
    </source>
</evidence>
<dbReference type="Pfam" id="PF03137">
    <property type="entry name" value="OATP"/>
    <property type="match status" value="1"/>
</dbReference>
<evidence type="ECO:0000313" key="3">
    <source>
        <dbReference type="EMBL" id="OAF64789.1"/>
    </source>
</evidence>